<sequence length="456" mass="51117">MSSSGDDSEDDEGVRTWDQFLAESDGRYAETVRINLADDLKYAPTSSSLPSKKSICYGMCPTADASRLIYVRCTRCDKVVRDVGIAHHLQSRHNYRPQNAVTDYYGDSGDDYQGFLLSPAHCPNVPSTSAEGVGPNKNQSRFSLTNILLLETNNNLGSPCTSSSRDVSEPMEDTKVKIQKVTRSRKKAMKEPKIKTVIKIEEGSADDASSTGETERFEEKPLHKHPIGANHRVLRSSHSGENGIVFAPTVTTDTFSDGRSMTRSGLLFHDSVSDLVHAESRKRRSRQQFADDDFNLDIKRPKAEIEEIPEEHRLQPTDLEIPKTTRKVLLPRKNGTSIRNKTLGTMPRAIHKDQRADFTHASTPLNGSPSTRFRCENKNVHPASSSKRTSNEGHHAVSKFFSDFLEKTESRVDRSTSKNVDNRHHPKYVANKMLNKRNYSDDHDSNRFLTGANSIL</sequence>
<feature type="compositionally biased region" description="Basic residues" evidence="1">
    <location>
        <begin position="177"/>
        <end position="188"/>
    </location>
</feature>
<name>A0A4U5NRP3_STECR</name>
<feature type="compositionally biased region" description="Basic and acidic residues" evidence="1">
    <location>
        <begin position="166"/>
        <end position="176"/>
    </location>
</feature>
<accession>A0A4U5NRP3</accession>
<organism evidence="2 3">
    <name type="scientific">Steinernema carpocapsae</name>
    <name type="common">Entomopathogenic nematode</name>
    <dbReference type="NCBI Taxonomy" id="34508"/>
    <lineage>
        <taxon>Eukaryota</taxon>
        <taxon>Metazoa</taxon>
        <taxon>Ecdysozoa</taxon>
        <taxon>Nematoda</taxon>
        <taxon>Chromadorea</taxon>
        <taxon>Rhabditida</taxon>
        <taxon>Tylenchina</taxon>
        <taxon>Panagrolaimomorpha</taxon>
        <taxon>Strongyloidoidea</taxon>
        <taxon>Steinernematidae</taxon>
        <taxon>Steinernema</taxon>
    </lineage>
</organism>
<feature type="region of interest" description="Disordered" evidence="1">
    <location>
        <begin position="158"/>
        <end position="189"/>
    </location>
</feature>
<proteinExistence type="predicted"/>
<keyword evidence="3" id="KW-1185">Reference proteome</keyword>
<dbReference type="Proteomes" id="UP000298663">
    <property type="component" value="Unassembled WGS sequence"/>
</dbReference>
<evidence type="ECO:0000256" key="1">
    <source>
        <dbReference type="SAM" id="MobiDB-lite"/>
    </source>
</evidence>
<feature type="compositionally biased region" description="Polar residues" evidence="1">
    <location>
        <begin position="360"/>
        <end position="371"/>
    </location>
</feature>
<dbReference type="OrthoDB" id="10675979at2759"/>
<evidence type="ECO:0000313" key="2">
    <source>
        <dbReference type="EMBL" id="TKR86429.1"/>
    </source>
</evidence>
<protein>
    <submittedName>
        <fullName evidence="2">Uncharacterized protein</fullName>
    </submittedName>
</protein>
<reference evidence="2 3" key="2">
    <citation type="journal article" date="2019" name="G3 (Bethesda)">
        <title>Hybrid Assembly of the Genome of the Entomopathogenic Nematode Steinernema carpocapsae Identifies the X-Chromosome.</title>
        <authorList>
            <person name="Serra L."/>
            <person name="Macchietto M."/>
            <person name="Macias-Munoz A."/>
            <person name="McGill C.J."/>
            <person name="Rodriguez I.M."/>
            <person name="Rodriguez B."/>
            <person name="Murad R."/>
            <person name="Mortazavi A."/>
        </authorList>
    </citation>
    <scope>NUCLEOTIDE SEQUENCE [LARGE SCALE GENOMIC DNA]</scope>
    <source>
        <strain evidence="2 3">ALL</strain>
    </source>
</reference>
<feature type="region of interest" description="Disordered" evidence="1">
    <location>
        <begin position="359"/>
        <end position="394"/>
    </location>
</feature>
<feature type="region of interest" description="Disordered" evidence="1">
    <location>
        <begin position="437"/>
        <end position="456"/>
    </location>
</feature>
<comment type="caution">
    <text evidence="2">The sequence shown here is derived from an EMBL/GenBank/DDBJ whole genome shotgun (WGS) entry which is preliminary data.</text>
</comment>
<dbReference type="AlphaFoldDB" id="A0A4U5NRP3"/>
<evidence type="ECO:0000313" key="3">
    <source>
        <dbReference type="Proteomes" id="UP000298663"/>
    </source>
</evidence>
<feature type="region of interest" description="Disordered" evidence="1">
    <location>
        <begin position="201"/>
        <end position="221"/>
    </location>
</feature>
<dbReference type="EMBL" id="AZBU02000003">
    <property type="protein sequence ID" value="TKR86429.1"/>
    <property type="molecule type" value="Genomic_DNA"/>
</dbReference>
<reference evidence="2 3" key="1">
    <citation type="journal article" date="2015" name="Genome Biol.">
        <title>Comparative genomics of Steinernema reveals deeply conserved gene regulatory networks.</title>
        <authorList>
            <person name="Dillman A.R."/>
            <person name="Macchietto M."/>
            <person name="Porter C.F."/>
            <person name="Rogers A."/>
            <person name="Williams B."/>
            <person name="Antoshechkin I."/>
            <person name="Lee M.M."/>
            <person name="Goodwin Z."/>
            <person name="Lu X."/>
            <person name="Lewis E.E."/>
            <person name="Goodrich-Blair H."/>
            <person name="Stock S.P."/>
            <person name="Adams B.J."/>
            <person name="Sternberg P.W."/>
            <person name="Mortazavi A."/>
        </authorList>
    </citation>
    <scope>NUCLEOTIDE SEQUENCE [LARGE SCALE GENOMIC DNA]</scope>
    <source>
        <strain evidence="2 3">ALL</strain>
    </source>
</reference>
<gene>
    <name evidence="2" type="ORF">L596_011022</name>
</gene>
<feature type="compositionally biased region" description="Polar residues" evidence="1">
    <location>
        <begin position="447"/>
        <end position="456"/>
    </location>
</feature>